<comment type="caution">
    <text evidence="6">The sequence shown here is derived from an EMBL/GenBank/DDBJ whole genome shotgun (WGS) entry which is preliminary data.</text>
</comment>
<keyword evidence="7" id="KW-1185">Reference proteome</keyword>
<feature type="signal peptide" evidence="4">
    <location>
        <begin position="1"/>
        <end position="19"/>
    </location>
</feature>
<name>A0AA39EZM7_9HYME</name>
<proteinExistence type="inferred from homology"/>
<dbReference type="InterPro" id="IPR051487">
    <property type="entry name" value="Ser/Thr_Proteases_Immune/Dev"/>
</dbReference>
<dbReference type="PANTHER" id="PTHR24256">
    <property type="entry name" value="TRYPTASE-RELATED"/>
    <property type="match status" value="1"/>
</dbReference>
<feature type="domain" description="Peptidase S1" evidence="5">
    <location>
        <begin position="94"/>
        <end position="348"/>
    </location>
</feature>
<reference evidence="6" key="2">
    <citation type="submission" date="2023-03" db="EMBL/GenBank/DDBJ databases">
        <authorList>
            <person name="Inwood S.N."/>
            <person name="Skelly J.G."/>
            <person name="Guhlin J."/>
            <person name="Harrop T.W.R."/>
            <person name="Goldson S.G."/>
            <person name="Dearden P.K."/>
        </authorList>
    </citation>
    <scope>NUCLEOTIDE SEQUENCE</scope>
    <source>
        <strain evidence="6">Irish</strain>
        <tissue evidence="6">Whole body</tissue>
    </source>
</reference>
<keyword evidence="1" id="KW-1015">Disulfide bond</keyword>
<dbReference type="PRINTS" id="PR00722">
    <property type="entry name" value="CHYMOTRYPSIN"/>
</dbReference>
<keyword evidence="4" id="KW-0732">Signal</keyword>
<dbReference type="InterPro" id="IPR001254">
    <property type="entry name" value="Trypsin_dom"/>
</dbReference>
<dbReference type="SUPFAM" id="SSF50494">
    <property type="entry name" value="Trypsin-like serine proteases"/>
    <property type="match status" value="1"/>
</dbReference>
<dbReference type="InterPro" id="IPR043504">
    <property type="entry name" value="Peptidase_S1_PA_chymotrypsin"/>
</dbReference>
<dbReference type="InterPro" id="IPR009003">
    <property type="entry name" value="Peptidase_S1_PA"/>
</dbReference>
<evidence type="ECO:0000256" key="1">
    <source>
        <dbReference type="ARBA" id="ARBA00023157"/>
    </source>
</evidence>
<dbReference type="Pfam" id="PF00089">
    <property type="entry name" value="Trypsin"/>
    <property type="match status" value="1"/>
</dbReference>
<dbReference type="InterPro" id="IPR001314">
    <property type="entry name" value="Peptidase_S1A"/>
</dbReference>
<evidence type="ECO:0000313" key="7">
    <source>
        <dbReference type="Proteomes" id="UP001168990"/>
    </source>
</evidence>
<dbReference type="SMART" id="SM00020">
    <property type="entry name" value="Tryp_SPc"/>
    <property type="match status" value="1"/>
</dbReference>
<gene>
    <name evidence="6" type="ORF">PV328_007576</name>
</gene>
<reference evidence="6" key="1">
    <citation type="journal article" date="2023" name="bioRxiv">
        <title>Scaffold-level genome assemblies of two parasitoid biocontrol wasps reveal the parthenogenesis mechanism and an associated novel virus.</title>
        <authorList>
            <person name="Inwood S."/>
            <person name="Skelly J."/>
            <person name="Guhlin J."/>
            <person name="Harrop T."/>
            <person name="Goldson S."/>
            <person name="Dearden P."/>
        </authorList>
    </citation>
    <scope>NUCLEOTIDE SEQUENCE</scope>
    <source>
        <strain evidence="6">Irish</strain>
        <tissue evidence="6">Whole body</tissue>
    </source>
</reference>
<organism evidence="6 7">
    <name type="scientific">Microctonus aethiopoides</name>
    <dbReference type="NCBI Taxonomy" id="144406"/>
    <lineage>
        <taxon>Eukaryota</taxon>
        <taxon>Metazoa</taxon>
        <taxon>Ecdysozoa</taxon>
        <taxon>Arthropoda</taxon>
        <taxon>Hexapoda</taxon>
        <taxon>Insecta</taxon>
        <taxon>Pterygota</taxon>
        <taxon>Neoptera</taxon>
        <taxon>Endopterygota</taxon>
        <taxon>Hymenoptera</taxon>
        <taxon>Apocrita</taxon>
        <taxon>Ichneumonoidea</taxon>
        <taxon>Braconidae</taxon>
        <taxon>Euphorinae</taxon>
        <taxon>Microctonus</taxon>
    </lineage>
</organism>
<feature type="chain" id="PRO_5041412866" description="Peptidase S1 domain-containing protein" evidence="4">
    <location>
        <begin position="20"/>
        <end position="350"/>
    </location>
</feature>
<evidence type="ECO:0000259" key="5">
    <source>
        <dbReference type="PROSITE" id="PS50240"/>
    </source>
</evidence>
<protein>
    <recommendedName>
        <fullName evidence="5">Peptidase S1 domain-containing protein</fullName>
    </recommendedName>
</protein>
<dbReference type="AlphaFoldDB" id="A0AA39EZM7"/>
<dbReference type="Gene3D" id="2.40.10.10">
    <property type="entry name" value="Trypsin-like serine proteases"/>
    <property type="match status" value="2"/>
</dbReference>
<dbReference type="GO" id="GO:0004252">
    <property type="term" value="F:serine-type endopeptidase activity"/>
    <property type="evidence" value="ECO:0007669"/>
    <property type="project" value="InterPro"/>
</dbReference>
<comment type="similarity">
    <text evidence="2">Belongs to the peptidase S1 family. CLIP subfamily.</text>
</comment>
<evidence type="ECO:0000256" key="3">
    <source>
        <dbReference type="SAM" id="MobiDB-lite"/>
    </source>
</evidence>
<dbReference type="Proteomes" id="UP001168990">
    <property type="component" value="Unassembled WGS sequence"/>
</dbReference>
<dbReference type="EMBL" id="JAQQBS010001423">
    <property type="protein sequence ID" value="KAK0160139.1"/>
    <property type="molecule type" value="Genomic_DNA"/>
</dbReference>
<evidence type="ECO:0000256" key="2">
    <source>
        <dbReference type="ARBA" id="ARBA00024195"/>
    </source>
</evidence>
<evidence type="ECO:0000313" key="6">
    <source>
        <dbReference type="EMBL" id="KAK0160139.1"/>
    </source>
</evidence>
<dbReference type="PROSITE" id="PS50240">
    <property type="entry name" value="TRYPSIN_DOM"/>
    <property type="match status" value="1"/>
</dbReference>
<dbReference type="CDD" id="cd00190">
    <property type="entry name" value="Tryp_SPc"/>
    <property type="match status" value="1"/>
</dbReference>
<sequence>MWLIYLSLLLIFGFHSTFGRQKTPKSTSSTDPTTFTTQKPNQSNCRCVAIESCPSDIELDLRIVNEGSAAPCPTGQTWCCQPITPSLPCGTSRITNAPEQPNGTARYGAYPWQVAIMSANNTYLGSGVLINANHVLTVAHKVQTDQNVDFKIRLGDWDIKSTNEQFPHQEYNIKSTKQIFVHPKYNNKSMFNDIAIVRLNTSVPLETNLNINTACLPDKSPAAGSRCYVAGWGKNAFGPSGMYQNILRDVDVPIVDQTTCETRLRATRLGGHFVLNKDSFMCAGGEPGKDACTGDGGAPLMCPYKKDGQEIWNAVGLVTWGIGCADSSIPGVYINIYNYKKWINEILMSK</sequence>
<accession>A0AA39EZM7</accession>
<feature type="region of interest" description="Disordered" evidence="3">
    <location>
        <begin position="20"/>
        <end position="40"/>
    </location>
</feature>
<dbReference type="FunFam" id="2.40.10.10:FF:000002">
    <property type="entry name" value="Transmembrane protease serine"/>
    <property type="match status" value="1"/>
</dbReference>
<dbReference type="GO" id="GO:0006508">
    <property type="term" value="P:proteolysis"/>
    <property type="evidence" value="ECO:0007669"/>
    <property type="project" value="InterPro"/>
</dbReference>
<evidence type="ECO:0000256" key="4">
    <source>
        <dbReference type="SAM" id="SignalP"/>
    </source>
</evidence>
<feature type="compositionally biased region" description="Low complexity" evidence="3">
    <location>
        <begin position="24"/>
        <end position="40"/>
    </location>
</feature>